<keyword evidence="6" id="KW-0408">Iron</keyword>
<comment type="similarity">
    <text evidence="11 12">Belongs to the TonB-dependent receptor family.</text>
</comment>
<dbReference type="PANTHER" id="PTHR32552">
    <property type="entry name" value="FERRICHROME IRON RECEPTOR-RELATED"/>
    <property type="match status" value="1"/>
</dbReference>
<evidence type="ECO:0000256" key="4">
    <source>
        <dbReference type="ARBA" id="ARBA00022496"/>
    </source>
</evidence>
<dbReference type="EMBL" id="JACHLN010000003">
    <property type="protein sequence ID" value="MBB4840448.1"/>
    <property type="molecule type" value="Genomic_DNA"/>
</dbReference>
<evidence type="ECO:0000256" key="6">
    <source>
        <dbReference type="ARBA" id="ARBA00023004"/>
    </source>
</evidence>
<evidence type="ECO:0000313" key="17">
    <source>
        <dbReference type="Proteomes" id="UP000575241"/>
    </source>
</evidence>
<keyword evidence="10 11" id="KW-0998">Cell outer membrane</keyword>
<keyword evidence="4" id="KW-0410">Iron transport</keyword>
<feature type="domain" description="TonB-dependent receptor-like beta-barrel" evidence="14">
    <location>
        <begin position="355"/>
        <end position="808"/>
    </location>
</feature>
<organism evidence="16 17">
    <name type="scientific">Sphingomonas kyeonggiensis</name>
    <dbReference type="NCBI Taxonomy" id="1268553"/>
    <lineage>
        <taxon>Bacteria</taxon>
        <taxon>Pseudomonadati</taxon>
        <taxon>Pseudomonadota</taxon>
        <taxon>Alphaproteobacteria</taxon>
        <taxon>Sphingomonadales</taxon>
        <taxon>Sphingomonadaceae</taxon>
        <taxon>Sphingomonas</taxon>
    </lineage>
</organism>
<name>A0A7W7K4G2_9SPHN</name>
<dbReference type="Pfam" id="PF00593">
    <property type="entry name" value="TonB_dep_Rec_b-barrel"/>
    <property type="match status" value="1"/>
</dbReference>
<evidence type="ECO:0000256" key="11">
    <source>
        <dbReference type="PROSITE-ProRule" id="PRU01360"/>
    </source>
</evidence>
<proteinExistence type="inferred from homology"/>
<evidence type="ECO:0000256" key="2">
    <source>
        <dbReference type="ARBA" id="ARBA00022448"/>
    </source>
</evidence>
<keyword evidence="7" id="KW-0406">Ion transport</keyword>
<evidence type="ECO:0000256" key="7">
    <source>
        <dbReference type="ARBA" id="ARBA00023065"/>
    </source>
</evidence>
<evidence type="ECO:0000256" key="12">
    <source>
        <dbReference type="RuleBase" id="RU003357"/>
    </source>
</evidence>
<evidence type="ECO:0000256" key="5">
    <source>
        <dbReference type="ARBA" id="ARBA00022692"/>
    </source>
</evidence>
<dbReference type="GO" id="GO:0009279">
    <property type="term" value="C:cell outer membrane"/>
    <property type="evidence" value="ECO:0007669"/>
    <property type="project" value="UniProtKB-SubCell"/>
</dbReference>
<keyword evidence="3 11" id="KW-1134">Transmembrane beta strand</keyword>
<evidence type="ECO:0000256" key="8">
    <source>
        <dbReference type="ARBA" id="ARBA00023077"/>
    </source>
</evidence>
<keyword evidence="17" id="KW-1185">Reference proteome</keyword>
<evidence type="ECO:0000259" key="15">
    <source>
        <dbReference type="Pfam" id="PF07715"/>
    </source>
</evidence>
<evidence type="ECO:0000256" key="3">
    <source>
        <dbReference type="ARBA" id="ARBA00022452"/>
    </source>
</evidence>
<evidence type="ECO:0000313" key="16">
    <source>
        <dbReference type="EMBL" id="MBB4840448.1"/>
    </source>
</evidence>
<dbReference type="InterPro" id="IPR036942">
    <property type="entry name" value="Beta-barrel_TonB_sf"/>
</dbReference>
<sequence length="849" mass="90752">MSIRYALLALASPIALLAATDAAAQEAAQPEAATQSEGGEIVVTAQLVEQKPMDVPFALTALQGQFLDDLGITEFDRLGQFIPGFDVQNQSPNNPGFVMRGITSDSGAAYNEPRVSVFQDGVSISKSRGSYVELFDMERVEVAKGPQSTLYGRGALIGAVNLVQAKADPKNAYGYVYGQYSNFNGYRIDQTVNLPLSDDLAIRVASRIKERDGFVTNLLGGDDFNGIKSEAVRGSLRWAPGALTFDLIGNYQHDKATGTSFKSIAYNPTNPTTGAVIGDRGRNSGAALASPSSFERGRPLGLDRDVWGVTGIANYDFSPNLSLNAIGSYREFAGIEIFDADGISLPALTAAEDAQGDQTMGTLRLTWKNDRMTAFFGGTYFRENGFQRAPSQFDERVALARLTNTLNGGGAIPGRAASDPAPLALFSNTAFTGQLLQGVAGAYGVALPTAQVQAIAANLKSAHQETTTNYGRTESWDLFGDVSFNVTERLELGAGLRWSHDAKTTGFSSAVSNGRSILGGFIGALGQPAATRTALLGALAVPGAANIPTSALYPVPLFGLGAQPTGTNGQLYSADHNDSGFTWRAVAKYELSPEANIYANYARGRRPEILAVGAPSAPGGAARFNVLPSETVDSYEAGVKTALANRTLFIDGSVFYYRYSNFQTTEQQGTTFVTINAGRAESYGFEGQVNWRPADWVNLFGSYAYNHSRFSAGAREGNRFRLSPDHSAAVAVQFKVPAGPVKIDFTPSLTWQSKVFFDDDNDLPALQVNNLVPDLVQDEVQGSYALVDARLGFETDNGRWRIEGFVTNAFNQKYIKDAGNTGDALGMPTFIAGEPRIYGIAASLKLGTR</sequence>
<dbReference type="InterPro" id="IPR039426">
    <property type="entry name" value="TonB-dep_rcpt-like"/>
</dbReference>
<dbReference type="GO" id="GO:0006826">
    <property type="term" value="P:iron ion transport"/>
    <property type="evidence" value="ECO:0007669"/>
    <property type="project" value="UniProtKB-KW"/>
</dbReference>
<accession>A0A7W7K4G2</accession>
<keyword evidence="8 12" id="KW-0798">TonB box</keyword>
<dbReference type="Gene3D" id="2.40.170.20">
    <property type="entry name" value="TonB-dependent receptor, beta-barrel domain"/>
    <property type="match status" value="2"/>
</dbReference>
<dbReference type="Proteomes" id="UP000575241">
    <property type="component" value="Unassembled WGS sequence"/>
</dbReference>
<dbReference type="InterPro" id="IPR000531">
    <property type="entry name" value="Beta-barrel_TonB"/>
</dbReference>
<feature type="domain" description="TonB-dependent receptor plug" evidence="15">
    <location>
        <begin position="52"/>
        <end position="158"/>
    </location>
</feature>
<evidence type="ECO:0000256" key="10">
    <source>
        <dbReference type="ARBA" id="ARBA00023237"/>
    </source>
</evidence>
<dbReference type="PROSITE" id="PS52016">
    <property type="entry name" value="TONB_DEPENDENT_REC_3"/>
    <property type="match status" value="1"/>
</dbReference>
<gene>
    <name evidence="16" type="ORF">HNP52_003540</name>
</gene>
<keyword evidence="13" id="KW-0732">Signal</keyword>
<feature type="chain" id="PRO_5030792431" evidence="13">
    <location>
        <begin position="25"/>
        <end position="849"/>
    </location>
</feature>
<keyword evidence="16" id="KW-0675">Receptor</keyword>
<keyword evidence="2 11" id="KW-0813">Transport</keyword>
<dbReference type="AlphaFoldDB" id="A0A7W7K4G2"/>
<evidence type="ECO:0000259" key="14">
    <source>
        <dbReference type="Pfam" id="PF00593"/>
    </source>
</evidence>
<dbReference type="Pfam" id="PF07715">
    <property type="entry name" value="Plug"/>
    <property type="match status" value="1"/>
</dbReference>
<evidence type="ECO:0000256" key="9">
    <source>
        <dbReference type="ARBA" id="ARBA00023136"/>
    </source>
</evidence>
<comment type="caution">
    <text evidence="16">The sequence shown here is derived from an EMBL/GenBank/DDBJ whole genome shotgun (WGS) entry which is preliminary data.</text>
</comment>
<evidence type="ECO:0000256" key="13">
    <source>
        <dbReference type="SAM" id="SignalP"/>
    </source>
</evidence>
<keyword evidence="5 11" id="KW-0812">Transmembrane</keyword>
<dbReference type="InterPro" id="IPR012910">
    <property type="entry name" value="Plug_dom"/>
</dbReference>
<dbReference type="SUPFAM" id="SSF56935">
    <property type="entry name" value="Porins"/>
    <property type="match status" value="1"/>
</dbReference>
<reference evidence="16 17" key="1">
    <citation type="submission" date="2020-08" db="EMBL/GenBank/DDBJ databases">
        <title>Functional genomics of gut bacteria from endangered species of beetles.</title>
        <authorList>
            <person name="Carlos-Shanley C."/>
        </authorList>
    </citation>
    <scope>NUCLEOTIDE SEQUENCE [LARGE SCALE GENOMIC DNA]</scope>
    <source>
        <strain evidence="16 17">S00224</strain>
    </source>
</reference>
<dbReference type="RefSeq" id="WP_184168911.1">
    <property type="nucleotide sequence ID" value="NZ_JACHLN010000003.1"/>
</dbReference>
<evidence type="ECO:0000256" key="1">
    <source>
        <dbReference type="ARBA" id="ARBA00004571"/>
    </source>
</evidence>
<comment type="subcellular location">
    <subcellularLocation>
        <location evidence="1 11">Cell outer membrane</location>
        <topology evidence="1 11">Multi-pass membrane protein</topology>
    </subcellularLocation>
</comment>
<feature type="signal peptide" evidence="13">
    <location>
        <begin position="1"/>
        <end position="24"/>
    </location>
</feature>
<dbReference type="PANTHER" id="PTHR32552:SF81">
    <property type="entry name" value="TONB-DEPENDENT OUTER MEMBRANE RECEPTOR"/>
    <property type="match status" value="1"/>
</dbReference>
<protein>
    <submittedName>
        <fullName evidence="16">Outer membrane receptor protein involved in Fe transport</fullName>
    </submittedName>
</protein>
<keyword evidence="9 11" id="KW-0472">Membrane</keyword>